<dbReference type="InterPro" id="IPR011047">
    <property type="entry name" value="Quinoprotein_ADH-like_sf"/>
</dbReference>
<evidence type="ECO:0000256" key="4">
    <source>
        <dbReference type="SAM" id="MobiDB-lite"/>
    </source>
</evidence>
<dbReference type="RefSeq" id="WP_182984977.1">
    <property type="nucleotide sequence ID" value="NZ_JABEQD010000002.1"/>
</dbReference>
<dbReference type="PANTHER" id="PTHR32303:SF10">
    <property type="entry name" value="OUTER MEMBRANE PROTEIN ASSEMBLY FACTOR BAMB"/>
    <property type="match status" value="1"/>
</dbReference>
<keyword evidence="8" id="KW-1185">Reference proteome</keyword>
<feature type="region of interest" description="Disordered" evidence="4">
    <location>
        <begin position="289"/>
        <end position="309"/>
    </location>
</feature>
<dbReference type="AlphaFoldDB" id="A0A7W4NUZ3"/>
<accession>A0A7W4NUZ3</accession>
<dbReference type="EMBL" id="JABEQD010000002">
    <property type="protein sequence ID" value="MBB2167276.1"/>
    <property type="molecule type" value="Genomic_DNA"/>
</dbReference>
<feature type="domain" description="Pyrrolo-quinoline quinone repeat" evidence="5">
    <location>
        <begin position="112"/>
        <end position="435"/>
    </location>
</feature>
<evidence type="ECO:0000256" key="1">
    <source>
        <dbReference type="ARBA" id="ARBA00001931"/>
    </source>
</evidence>
<name>A0A7W4NUZ3_9PROT</name>
<evidence type="ECO:0000256" key="2">
    <source>
        <dbReference type="ARBA" id="ARBA00008156"/>
    </source>
</evidence>
<comment type="caution">
    <text evidence="7">The sequence shown here is derived from an EMBL/GenBank/DDBJ whole genome shotgun (WGS) entry which is preliminary data.</text>
</comment>
<feature type="domain" description="Pyrrolo-quinoline quinone repeat" evidence="6">
    <location>
        <begin position="517"/>
        <end position="581"/>
    </location>
</feature>
<dbReference type="PANTHER" id="PTHR32303">
    <property type="entry name" value="QUINOPROTEIN ALCOHOL DEHYDROGENASE (CYTOCHROME C)"/>
    <property type="match status" value="1"/>
</dbReference>
<comment type="cofactor">
    <cofactor evidence="1">
        <name>pyrroloquinoline quinone</name>
        <dbReference type="ChEBI" id="CHEBI:58442"/>
    </cofactor>
</comment>
<evidence type="ECO:0000256" key="3">
    <source>
        <dbReference type="ARBA" id="ARBA00023002"/>
    </source>
</evidence>
<dbReference type="InterPro" id="IPR002372">
    <property type="entry name" value="PQQ_rpt_dom"/>
</dbReference>
<dbReference type="Pfam" id="PF13360">
    <property type="entry name" value="PQQ_2"/>
    <property type="match status" value="1"/>
</dbReference>
<evidence type="ECO:0000313" key="7">
    <source>
        <dbReference type="EMBL" id="MBB2167276.1"/>
    </source>
</evidence>
<dbReference type="InterPro" id="IPR018391">
    <property type="entry name" value="PQQ_b-propeller_rpt"/>
</dbReference>
<dbReference type="GO" id="GO:0016491">
    <property type="term" value="F:oxidoreductase activity"/>
    <property type="evidence" value="ECO:0007669"/>
    <property type="project" value="UniProtKB-KW"/>
</dbReference>
<dbReference type="SMART" id="SM00564">
    <property type="entry name" value="PQQ"/>
    <property type="match status" value="4"/>
</dbReference>
<dbReference type="Proteomes" id="UP000559860">
    <property type="component" value="Unassembled WGS sequence"/>
</dbReference>
<evidence type="ECO:0000259" key="5">
    <source>
        <dbReference type="Pfam" id="PF01011"/>
    </source>
</evidence>
<evidence type="ECO:0000313" key="8">
    <source>
        <dbReference type="Proteomes" id="UP000559860"/>
    </source>
</evidence>
<sequence>MYIFSKSSMSTRKKLLATAAAALISGGGIGSALIYKYWFDLVPPAGLVINWFRTIGQAPGTLATETASSSAPVSAHADSTVTEALLKPDTLVTETAQETASPGATPETTEDWPSYNKTLTSQRFSSMTQINTTNVKNLKVQCTYDTKEYTSFETGPLMVDGALIGTTEHDIFSLNPANCHENWRTHEEFPAALLRVNRGAAYADGMLYRGTSHGDVIAYDFKTGKRLWTTNIGNGAAGESVPAAPIVWGGRVYIGNAGGDVKGVKGRMYALDAKTGHIIWEFYMVPREPNDPTRGPQGKTPLDLSTWKNPPGMPITGGGTWTSYSLDPDTGELYIPGGNPAPDYVTATREGKNLFSDSIVVLDAATGEYKRHYELSKKDWHDWDASNPPVLLQTRNGRKLLAVAPKNGYLYGFDIATGGLLYKTPATRIENADAPFEVGKTVHFCPGSVGGDEWNSPGYDPRTNLVMVGEVEWCGSVTAQSDAQLKKVSPGEPWSGMDTHNPYHMFSAPDSAGQWAGWLSGIDADTGAWKWRVKTNYPIQSGITPTAGGLTFFGDMGGYFYALDSETGKKLWGQKIDGAIGGGVITYTFDGSQKIAVATGFTSILWPTVPTTGKIVILGL</sequence>
<gene>
    <name evidence="7" type="ORF">HLH36_02705</name>
</gene>
<proteinExistence type="inferred from homology"/>
<comment type="similarity">
    <text evidence="2">Belongs to the bacterial PQQ dehydrogenase family.</text>
</comment>
<protein>
    <submittedName>
        <fullName evidence="7">PQQ-binding-like beta-propeller repeat protein</fullName>
    </submittedName>
</protein>
<organism evidence="7 8">
    <name type="scientific">Gluconacetobacter aggeris</name>
    <dbReference type="NCBI Taxonomy" id="1286186"/>
    <lineage>
        <taxon>Bacteria</taxon>
        <taxon>Pseudomonadati</taxon>
        <taxon>Pseudomonadota</taxon>
        <taxon>Alphaproteobacteria</taxon>
        <taxon>Acetobacterales</taxon>
        <taxon>Acetobacteraceae</taxon>
        <taxon>Gluconacetobacter</taxon>
    </lineage>
</organism>
<dbReference type="Gene3D" id="2.140.10.10">
    <property type="entry name" value="Quinoprotein alcohol dehydrogenase-like superfamily"/>
    <property type="match status" value="1"/>
</dbReference>
<keyword evidence="3" id="KW-0560">Oxidoreductase</keyword>
<dbReference type="SUPFAM" id="SSF50998">
    <property type="entry name" value="Quinoprotein alcohol dehydrogenase-like"/>
    <property type="match status" value="1"/>
</dbReference>
<dbReference type="Pfam" id="PF01011">
    <property type="entry name" value="PQQ"/>
    <property type="match status" value="1"/>
</dbReference>
<reference evidence="7 8" key="1">
    <citation type="submission" date="2020-04" db="EMBL/GenBank/DDBJ databases">
        <title>Description of novel Gluconacetobacter.</title>
        <authorList>
            <person name="Sombolestani A."/>
        </authorList>
    </citation>
    <scope>NUCLEOTIDE SEQUENCE [LARGE SCALE GENOMIC DNA]</scope>
    <source>
        <strain evidence="7 8">LMG 27801</strain>
    </source>
</reference>
<evidence type="ECO:0000259" key="6">
    <source>
        <dbReference type="Pfam" id="PF13360"/>
    </source>
</evidence>